<feature type="domain" description="PTS EIIA type-2" evidence="1">
    <location>
        <begin position="4"/>
        <end position="151"/>
    </location>
</feature>
<keyword evidence="2" id="KW-0762">Sugar transport</keyword>
<proteinExistence type="predicted"/>
<evidence type="ECO:0000313" key="3">
    <source>
        <dbReference type="Proteomes" id="UP000284868"/>
    </source>
</evidence>
<accession>A0A415P810</accession>
<dbReference type="InterPro" id="IPR002178">
    <property type="entry name" value="PTS_EIIA_type-2_dom"/>
</dbReference>
<organism evidence="2 3">
    <name type="scientific">Amedibacillus dolichus</name>
    <dbReference type="NCBI Taxonomy" id="31971"/>
    <lineage>
        <taxon>Bacteria</taxon>
        <taxon>Bacillati</taxon>
        <taxon>Bacillota</taxon>
        <taxon>Erysipelotrichia</taxon>
        <taxon>Erysipelotrichales</taxon>
        <taxon>Erysipelotrichaceae</taxon>
        <taxon>Amedibacillus</taxon>
    </lineage>
</organism>
<evidence type="ECO:0000259" key="1">
    <source>
        <dbReference type="PROSITE" id="PS51094"/>
    </source>
</evidence>
<dbReference type="OrthoDB" id="370976at2"/>
<evidence type="ECO:0000313" key="2">
    <source>
        <dbReference type="EMBL" id="RHM08817.1"/>
    </source>
</evidence>
<dbReference type="CDD" id="cd00211">
    <property type="entry name" value="PTS_IIA_fru"/>
    <property type="match status" value="1"/>
</dbReference>
<dbReference type="EMBL" id="QRPK01000044">
    <property type="protein sequence ID" value="RHM08817.1"/>
    <property type="molecule type" value="Genomic_DNA"/>
</dbReference>
<dbReference type="InterPro" id="IPR016152">
    <property type="entry name" value="PTrfase/Anion_transptr"/>
</dbReference>
<gene>
    <name evidence="2" type="ORF">DWZ83_07825</name>
</gene>
<name>A0A415P810_9FIRM</name>
<dbReference type="Proteomes" id="UP000284868">
    <property type="component" value="Unassembled WGS sequence"/>
</dbReference>
<dbReference type="AlphaFoldDB" id="A0A415P810"/>
<keyword evidence="3" id="KW-1185">Reference proteome</keyword>
<dbReference type="SUPFAM" id="SSF55804">
    <property type="entry name" value="Phoshotransferase/anion transport protein"/>
    <property type="match status" value="1"/>
</dbReference>
<dbReference type="Gene3D" id="3.40.930.10">
    <property type="entry name" value="Mannitol-specific EII, Chain A"/>
    <property type="match status" value="1"/>
</dbReference>
<dbReference type="PANTHER" id="PTHR47738:SF3">
    <property type="entry name" value="PHOSPHOTRANSFERASE SYSTEM MANNITOL_FRUCTOSE-SPECIFIC IIA DOMAIN CONTAINING PROTEIN"/>
    <property type="match status" value="1"/>
</dbReference>
<dbReference type="PANTHER" id="PTHR47738">
    <property type="entry name" value="PTS SYSTEM FRUCTOSE-LIKE EIIA COMPONENT-RELATED"/>
    <property type="match status" value="1"/>
</dbReference>
<protein>
    <submittedName>
        <fullName evidence="2">PTS sugar transporter subunit IIA</fullName>
    </submittedName>
</protein>
<comment type="caution">
    <text evidence="2">The sequence shown here is derived from an EMBL/GenBank/DDBJ whole genome shotgun (WGS) entry which is preliminary data.</text>
</comment>
<dbReference type="Pfam" id="PF00359">
    <property type="entry name" value="PTS_EIIA_2"/>
    <property type="match status" value="1"/>
</dbReference>
<dbReference type="PROSITE" id="PS51094">
    <property type="entry name" value="PTS_EIIA_TYPE_2"/>
    <property type="match status" value="1"/>
</dbReference>
<sequence length="157" mass="17961">MMNYKFIPELVETNISAKNKEEVIRFLAKKLADRKCVSSHYSELVLQREKEYPTGLITKGAVIAIPHAFDPKTKGNNIAIGILKTPVGFKHMEDIDETVPVKIVFMLAINGSHEHMEMLKILMQLVRDEELFKKLQSISSKNEICKLLNEYIETLES</sequence>
<keyword evidence="2" id="KW-0813">Transport</keyword>
<dbReference type="InterPro" id="IPR051541">
    <property type="entry name" value="PTS_SugarTrans_NitroReg"/>
</dbReference>
<reference evidence="2 3" key="1">
    <citation type="submission" date="2018-08" db="EMBL/GenBank/DDBJ databases">
        <title>A genome reference for cultivated species of the human gut microbiota.</title>
        <authorList>
            <person name="Zou Y."/>
            <person name="Xue W."/>
            <person name="Luo G."/>
        </authorList>
    </citation>
    <scope>NUCLEOTIDE SEQUENCE [LARGE SCALE GENOMIC DNA]</scope>
    <source>
        <strain evidence="2 3">AF35-6BH</strain>
    </source>
</reference>